<evidence type="ECO:0000256" key="2">
    <source>
        <dbReference type="ARBA" id="ARBA00023125"/>
    </source>
</evidence>
<dbReference type="InterPro" id="IPR018062">
    <property type="entry name" value="HTH_AraC-typ_CS"/>
</dbReference>
<dbReference type="SUPFAM" id="SSF51182">
    <property type="entry name" value="RmlC-like cupins"/>
    <property type="match status" value="1"/>
</dbReference>
<keyword evidence="6" id="KW-1185">Reference proteome</keyword>
<dbReference type="Gene3D" id="1.10.10.60">
    <property type="entry name" value="Homeodomain-like"/>
    <property type="match status" value="2"/>
</dbReference>
<evidence type="ECO:0000313" key="6">
    <source>
        <dbReference type="Proteomes" id="UP000184612"/>
    </source>
</evidence>
<dbReference type="PANTHER" id="PTHR43280:SF27">
    <property type="entry name" value="TRANSCRIPTIONAL REGULATOR MTLR"/>
    <property type="match status" value="1"/>
</dbReference>
<evidence type="ECO:0000256" key="3">
    <source>
        <dbReference type="ARBA" id="ARBA00023163"/>
    </source>
</evidence>
<organism evidence="5 6">
    <name type="scientific">Anaerocolumna xylanovorans DSM 12503</name>
    <dbReference type="NCBI Taxonomy" id="1121345"/>
    <lineage>
        <taxon>Bacteria</taxon>
        <taxon>Bacillati</taxon>
        <taxon>Bacillota</taxon>
        <taxon>Clostridia</taxon>
        <taxon>Lachnospirales</taxon>
        <taxon>Lachnospiraceae</taxon>
        <taxon>Anaerocolumna</taxon>
    </lineage>
</organism>
<accession>A0A1M7XYW1</accession>
<dbReference type="Proteomes" id="UP000184612">
    <property type="component" value="Unassembled WGS sequence"/>
</dbReference>
<dbReference type="GO" id="GO:0003700">
    <property type="term" value="F:DNA-binding transcription factor activity"/>
    <property type="evidence" value="ECO:0007669"/>
    <property type="project" value="InterPro"/>
</dbReference>
<keyword evidence="2 5" id="KW-0238">DNA-binding</keyword>
<dbReference type="EMBL" id="FRFD01000003">
    <property type="protein sequence ID" value="SHO44049.1"/>
    <property type="molecule type" value="Genomic_DNA"/>
</dbReference>
<dbReference type="InterPro" id="IPR018060">
    <property type="entry name" value="HTH_AraC"/>
</dbReference>
<dbReference type="InterPro" id="IPR011051">
    <property type="entry name" value="RmlC_Cupin_sf"/>
</dbReference>
<dbReference type="InterPro" id="IPR014710">
    <property type="entry name" value="RmlC-like_jellyroll"/>
</dbReference>
<keyword evidence="1" id="KW-0805">Transcription regulation</keyword>
<feature type="domain" description="HTH araC/xylS-type" evidence="4">
    <location>
        <begin position="182"/>
        <end position="280"/>
    </location>
</feature>
<dbReference type="SMART" id="SM00342">
    <property type="entry name" value="HTH_ARAC"/>
    <property type="match status" value="1"/>
</dbReference>
<dbReference type="STRING" id="1121345.SAMN02745217_00448"/>
<dbReference type="PANTHER" id="PTHR43280">
    <property type="entry name" value="ARAC-FAMILY TRANSCRIPTIONAL REGULATOR"/>
    <property type="match status" value="1"/>
</dbReference>
<evidence type="ECO:0000313" key="5">
    <source>
        <dbReference type="EMBL" id="SHO44049.1"/>
    </source>
</evidence>
<dbReference type="Pfam" id="PF12833">
    <property type="entry name" value="HTH_18"/>
    <property type="match status" value="1"/>
</dbReference>
<gene>
    <name evidence="5" type="ORF">SAMN02745217_00448</name>
</gene>
<sequence length="290" mass="33229">MPGITPDFPYIASYVELDKFIGRQAPWHWHKEVELFYIKQGVLEYYTPKGKMIFPAGSGGLVNSNVLHMTKLQDGAEDTTQILHIFDTAFISGQQGSLIERKYVLPLVTAGQVEMIGLYPENPEQAQLLRLLYQSFQYSKMDCAYEIKLRAALSEIWCGILNISEPLWSVKGSYNKTSDKIKLMLIYIHEHYADKITIAEIAAAAYISERECFRVFHDSLRMTPVEYLKSYRIQKACHLLAESNESLTYICNACGLGSSSYFGKTFRDCMGCTPMEYRSKWQDSDINRQK</sequence>
<evidence type="ECO:0000259" key="4">
    <source>
        <dbReference type="PROSITE" id="PS01124"/>
    </source>
</evidence>
<dbReference type="Gene3D" id="2.60.120.10">
    <property type="entry name" value="Jelly Rolls"/>
    <property type="match status" value="1"/>
</dbReference>
<evidence type="ECO:0000256" key="1">
    <source>
        <dbReference type="ARBA" id="ARBA00023015"/>
    </source>
</evidence>
<dbReference type="SUPFAM" id="SSF46689">
    <property type="entry name" value="Homeodomain-like"/>
    <property type="match status" value="2"/>
</dbReference>
<dbReference type="PROSITE" id="PS00041">
    <property type="entry name" value="HTH_ARAC_FAMILY_1"/>
    <property type="match status" value="1"/>
</dbReference>
<name>A0A1M7XYW1_9FIRM</name>
<protein>
    <submittedName>
        <fullName evidence="5">AraC-type DNA-binding protein</fullName>
    </submittedName>
</protein>
<reference evidence="5 6" key="1">
    <citation type="submission" date="2016-12" db="EMBL/GenBank/DDBJ databases">
        <authorList>
            <person name="Song W.-J."/>
            <person name="Kurnit D.M."/>
        </authorList>
    </citation>
    <scope>NUCLEOTIDE SEQUENCE [LARGE SCALE GENOMIC DNA]</scope>
    <source>
        <strain evidence="5 6">DSM 12503</strain>
    </source>
</reference>
<dbReference type="PROSITE" id="PS01124">
    <property type="entry name" value="HTH_ARAC_FAMILY_2"/>
    <property type="match status" value="1"/>
</dbReference>
<keyword evidence="3" id="KW-0804">Transcription</keyword>
<dbReference type="InterPro" id="IPR009057">
    <property type="entry name" value="Homeodomain-like_sf"/>
</dbReference>
<proteinExistence type="predicted"/>
<dbReference type="GO" id="GO:0043565">
    <property type="term" value="F:sequence-specific DNA binding"/>
    <property type="evidence" value="ECO:0007669"/>
    <property type="project" value="InterPro"/>
</dbReference>
<dbReference type="AlphaFoldDB" id="A0A1M7XYW1"/>